<evidence type="ECO:0000256" key="1">
    <source>
        <dbReference type="SAM" id="MobiDB-lite"/>
    </source>
</evidence>
<protein>
    <submittedName>
        <fullName evidence="2">Uncharacterized protein</fullName>
    </submittedName>
</protein>
<sequence>MLSRLLRLSGSILHGPSGLCAFLFAFLTGLLLLLNHLIFVDAEGVTLIPANKNIRGMGPVTRELIELTQDIDWAKNPEKKKRVFELNSRLTDPERQNKPSIDPVPYPVQVD</sequence>
<dbReference type="Proteomes" id="UP000320421">
    <property type="component" value="Chromosome"/>
</dbReference>
<name>A0A517PX48_9PLAN</name>
<reference evidence="2 3" key="1">
    <citation type="submission" date="2019-02" db="EMBL/GenBank/DDBJ databases">
        <title>Deep-cultivation of Planctomycetes and their phenomic and genomic characterization uncovers novel biology.</title>
        <authorList>
            <person name="Wiegand S."/>
            <person name="Jogler M."/>
            <person name="Boedeker C."/>
            <person name="Pinto D."/>
            <person name="Vollmers J."/>
            <person name="Rivas-Marin E."/>
            <person name="Kohn T."/>
            <person name="Peeters S.H."/>
            <person name="Heuer A."/>
            <person name="Rast P."/>
            <person name="Oberbeckmann S."/>
            <person name="Bunk B."/>
            <person name="Jeske O."/>
            <person name="Meyerdierks A."/>
            <person name="Storesund J.E."/>
            <person name="Kallscheuer N."/>
            <person name="Luecker S."/>
            <person name="Lage O.M."/>
            <person name="Pohl T."/>
            <person name="Merkel B.J."/>
            <person name="Hornburger P."/>
            <person name="Mueller R.-W."/>
            <person name="Bruemmer F."/>
            <person name="Labrenz M."/>
            <person name="Spormann A.M."/>
            <person name="Op den Camp H."/>
            <person name="Overmann J."/>
            <person name="Amann R."/>
            <person name="Jetten M.S.M."/>
            <person name="Mascher T."/>
            <person name="Medema M.H."/>
            <person name="Devos D.P."/>
            <person name="Kaster A.-K."/>
            <person name="Ovreas L."/>
            <person name="Rohde M."/>
            <person name="Galperin M.Y."/>
            <person name="Jogler C."/>
        </authorList>
    </citation>
    <scope>NUCLEOTIDE SEQUENCE [LARGE SCALE GENOMIC DNA]</scope>
    <source>
        <strain evidence="2 3">HG66A1</strain>
    </source>
</reference>
<dbReference type="AlphaFoldDB" id="A0A517PX48"/>
<accession>A0A517PX48</accession>
<gene>
    <name evidence="2" type="ORF">HG66A1_57190</name>
</gene>
<keyword evidence="3" id="KW-1185">Reference proteome</keyword>
<feature type="compositionally biased region" description="Pro residues" evidence="1">
    <location>
        <begin position="102"/>
        <end position="111"/>
    </location>
</feature>
<organism evidence="2 3">
    <name type="scientific">Gimesia chilikensis</name>
    <dbReference type="NCBI Taxonomy" id="2605989"/>
    <lineage>
        <taxon>Bacteria</taxon>
        <taxon>Pseudomonadati</taxon>
        <taxon>Planctomycetota</taxon>
        <taxon>Planctomycetia</taxon>
        <taxon>Planctomycetales</taxon>
        <taxon>Planctomycetaceae</taxon>
        <taxon>Gimesia</taxon>
    </lineage>
</organism>
<dbReference type="EMBL" id="CP036266">
    <property type="protein sequence ID" value="QDT23894.1"/>
    <property type="molecule type" value="Genomic_DNA"/>
</dbReference>
<proteinExistence type="predicted"/>
<evidence type="ECO:0000313" key="3">
    <source>
        <dbReference type="Proteomes" id="UP000320421"/>
    </source>
</evidence>
<feature type="region of interest" description="Disordered" evidence="1">
    <location>
        <begin position="84"/>
        <end position="111"/>
    </location>
</feature>
<evidence type="ECO:0000313" key="2">
    <source>
        <dbReference type="EMBL" id="QDT23894.1"/>
    </source>
</evidence>